<reference evidence="2 3" key="1">
    <citation type="journal article" date="2014" name="J Genomics">
        <title>Draft Genome Sequence of the Extremely Halophilic Phototrophic Purple Sulfur Bacterium Halorhodospira halochloris.</title>
        <authorList>
            <person name="Singh K.S."/>
            <person name="Kirksey J."/>
            <person name="Hoff W.D."/>
            <person name="Deole R."/>
        </authorList>
    </citation>
    <scope>NUCLEOTIDE SEQUENCE [LARGE SCALE GENOMIC DNA]</scope>
    <source>
        <strain evidence="2 3">A</strain>
    </source>
</reference>
<dbReference type="KEGG" id="hhc:M911_02215"/>
<dbReference type="InterPro" id="IPR036249">
    <property type="entry name" value="Thioredoxin-like_sf"/>
</dbReference>
<accession>W8KLC1</accession>
<protein>
    <submittedName>
        <fullName evidence="2">Uncharacterized protein</fullName>
    </submittedName>
</protein>
<evidence type="ECO:0000256" key="1">
    <source>
        <dbReference type="SAM" id="SignalP"/>
    </source>
</evidence>
<dbReference type="AlphaFoldDB" id="W8KLC1"/>
<dbReference type="EMBL" id="CP007268">
    <property type="protein sequence ID" value="AHK80584.1"/>
    <property type="molecule type" value="Genomic_DNA"/>
</dbReference>
<dbReference type="HOGENOM" id="CLU_2699583_0_0_6"/>
<sequence length="73" mass="8352">MPTLAALAIGALWLLASPALAEDYPEGSQIEWNEFEPELFEEAEGQGRPLFFYFHGQWCTWCVDFQNESLENP</sequence>
<evidence type="ECO:0000313" key="2">
    <source>
        <dbReference type="EMBL" id="AHK80584.1"/>
    </source>
</evidence>
<gene>
    <name evidence="2" type="ORF">M911_02215</name>
</gene>
<feature type="chain" id="PRO_5004910586" evidence="1">
    <location>
        <begin position="22"/>
        <end position="73"/>
    </location>
</feature>
<keyword evidence="1" id="KW-0732">Signal</keyword>
<dbReference type="Gene3D" id="3.40.30.10">
    <property type="entry name" value="Glutaredoxin"/>
    <property type="match status" value="1"/>
</dbReference>
<name>W8KLC1_9GAMM</name>
<reference evidence="3" key="2">
    <citation type="submission" date="2014-02" db="EMBL/GenBank/DDBJ databases">
        <title>Draft Genome Sequence of extremely halophilic bacteria Halorhodospira halochloris.</title>
        <authorList>
            <person name="Singh K.S."/>
        </authorList>
    </citation>
    <scope>NUCLEOTIDE SEQUENCE [LARGE SCALE GENOMIC DNA]</scope>
    <source>
        <strain evidence="3">A</strain>
    </source>
</reference>
<evidence type="ECO:0000313" key="3">
    <source>
        <dbReference type="Proteomes" id="UP000019442"/>
    </source>
</evidence>
<feature type="signal peptide" evidence="1">
    <location>
        <begin position="1"/>
        <end position="21"/>
    </location>
</feature>
<organism evidence="2 3">
    <name type="scientific">Ectothiorhodospira haloalkaliphila</name>
    <dbReference type="NCBI Taxonomy" id="421628"/>
    <lineage>
        <taxon>Bacteria</taxon>
        <taxon>Pseudomonadati</taxon>
        <taxon>Pseudomonadota</taxon>
        <taxon>Gammaproteobacteria</taxon>
        <taxon>Chromatiales</taxon>
        <taxon>Ectothiorhodospiraceae</taxon>
        <taxon>Ectothiorhodospira</taxon>
    </lineage>
</organism>
<dbReference type="Proteomes" id="UP000019442">
    <property type="component" value="Chromosome"/>
</dbReference>
<dbReference type="SUPFAM" id="SSF52833">
    <property type="entry name" value="Thioredoxin-like"/>
    <property type="match status" value="1"/>
</dbReference>
<proteinExistence type="predicted"/>
<keyword evidence="3" id="KW-1185">Reference proteome</keyword>